<dbReference type="Proteomes" id="UP001055940">
    <property type="component" value="Chromosome"/>
</dbReference>
<protein>
    <recommendedName>
        <fullName evidence="3">DUF222 domain-containing protein</fullName>
    </recommendedName>
</protein>
<evidence type="ECO:0000313" key="1">
    <source>
        <dbReference type="EMBL" id="USY19830.1"/>
    </source>
</evidence>
<accession>A0ABY5D786</accession>
<organism evidence="1 2">
    <name type="scientific">Nocardiopsis exhalans</name>
    <dbReference type="NCBI Taxonomy" id="163604"/>
    <lineage>
        <taxon>Bacteria</taxon>
        <taxon>Bacillati</taxon>
        <taxon>Actinomycetota</taxon>
        <taxon>Actinomycetes</taxon>
        <taxon>Streptosporangiales</taxon>
        <taxon>Nocardiopsidaceae</taxon>
        <taxon>Nocardiopsis</taxon>
    </lineage>
</organism>
<proteinExistence type="predicted"/>
<evidence type="ECO:0008006" key="3">
    <source>
        <dbReference type="Google" id="ProtNLM"/>
    </source>
</evidence>
<reference evidence="1" key="1">
    <citation type="submission" date="2022-06" db="EMBL/GenBank/DDBJ databases">
        <authorList>
            <person name="Ping M."/>
        </authorList>
    </citation>
    <scope>NUCLEOTIDE SEQUENCE</scope>
    <source>
        <strain evidence="1">JCM11759T</strain>
    </source>
</reference>
<evidence type="ECO:0000313" key="2">
    <source>
        <dbReference type="Proteomes" id="UP001055940"/>
    </source>
</evidence>
<name>A0ABY5D786_9ACTN</name>
<dbReference type="EMBL" id="CP099837">
    <property type="protein sequence ID" value="USY19830.1"/>
    <property type="molecule type" value="Genomic_DNA"/>
</dbReference>
<gene>
    <name evidence="1" type="ORF">NE857_32155</name>
</gene>
<dbReference type="RefSeq" id="WP_254419005.1">
    <property type="nucleotide sequence ID" value="NZ_BAAAJB010000041.1"/>
</dbReference>
<sequence length="172" mass="19099">MRDIYTRDLLTVIDEALRPPAYLSACELADWHSHTLRNRLPLIREALRIAHEEADAELATGIVDQAIAEHPDPPRVPRAAGGDGARLPVLPQANPTDGGELPVPEHVLCPLLYKQWNLTIEGQPPHEVYVARRPIGWTGESDPFERITAPTRRELLRLLGHRLLGTSNPSAT</sequence>
<keyword evidence="2" id="KW-1185">Reference proteome</keyword>